<sequence>MTAFPAAPAWWPAIGHVWRSAGASTSRPWMAGMLAALFCLPVHAGEFVNHVDMRFVDIPAGSFFMGACKFRPDQLSSDDSCPSGAAADADAYGDETPQHRVTIRAFQLGRTQVTLQQFKRFALESGNGQLLDEPFLKSNAGQGEMTPVVHVSWEDAQAFVAWLNRTKPQTDHGHYRLPSEAEWEYAARGGTTTRYYFGDASGHRLGLHAWYDKNSGNRQRVVGSRRPNAYGLYDMLGNVWEWTEDCWNESYRGAPADGSAWLQGDCSKRVVRGGSWFDVPPYLRVTSRFGDRVTRRINYDGFRVARVVHTSAAP</sequence>
<proteinExistence type="predicted"/>
<feature type="domain" description="Sulfatase-modifying factor enzyme-like" evidence="1">
    <location>
        <begin position="55"/>
        <end position="306"/>
    </location>
</feature>
<dbReference type="InterPro" id="IPR042095">
    <property type="entry name" value="SUMF_sf"/>
</dbReference>
<protein>
    <recommendedName>
        <fullName evidence="1">Sulfatase-modifying factor enzyme-like domain-containing protein</fullName>
    </recommendedName>
</protein>
<dbReference type="PANTHER" id="PTHR23150:SF35">
    <property type="entry name" value="BLL6746 PROTEIN"/>
    <property type="match status" value="1"/>
</dbReference>
<dbReference type="InterPro" id="IPR051043">
    <property type="entry name" value="Sulfatase_Mod_Factor_Kinase"/>
</dbReference>
<dbReference type="GO" id="GO:0120147">
    <property type="term" value="F:formylglycine-generating oxidase activity"/>
    <property type="evidence" value="ECO:0007669"/>
    <property type="project" value="TreeGrafter"/>
</dbReference>
<accession>A0A7Z7MVA9</accession>
<reference evidence="2" key="1">
    <citation type="submission" date="2017-03" db="EMBL/GenBank/DDBJ databases">
        <authorList>
            <consortium name="AG Boll"/>
        </authorList>
    </citation>
    <scope>NUCLEOTIDE SEQUENCE [LARGE SCALE GENOMIC DNA]</scope>
    <source>
        <strain evidence="2">Chol</strain>
    </source>
</reference>
<dbReference type="InterPro" id="IPR005532">
    <property type="entry name" value="SUMF_dom"/>
</dbReference>
<dbReference type="Proteomes" id="UP000242886">
    <property type="component" value="Chromosome SDENCHOL"/>
</dbReference>
<keyword evidence="3" id="KW-1185">Reference proteome</keyword>
<dbReference type="EMBL" id="LT837803">
    <property type="protein sequence ID" value="SMB24783.1"/>
    <property type="molecule type" value="Genomic_DNA"/>
</dbReference>
<gene>
    <name evidence="2" type="ORF">SDENCHOL_11137</name>
</gene>
<dbReference type="AlphaFoldDB" id="A0A7Z7MVA9"/>
<evidence type="ECO:0000313" key="2">
    <source>
        <dbReference type="EMBL" id="SMB24783.1"/>
    </source>
</evidence>
<evidence type="ECO:0000313" key="3">
    <source>
        <dbReference type="Proteomes" id="UP000242886"/>
    </source>
</evidence>
<dbReference type="InterPro" id="IPR016187">
    <property type="entry name" value="CTDL_fold"/>
</dbReference>
<organism evidence="2 3">
    <name type="scientific">Sterolibacterium denitrificans</name>
    <dbReference type="NCBI Taxonomy" id="157592"/>
    <lineage>
        <taxon>Bacteria</taxon>
        <taxon>Pseudomonadati</taxon>
        <taxon>Pseudomonadota</taxon>
        <taxon>Betaproteobacteria</taxon>
        <taxon>Nitrosomonadales</taxon>
        <taxon>Sterolibacteriaceae</taxon>
        <taxon>Sterolibacterium</taxon>
    </lineage>
</organism>
<name>A0A7Z7MVA9_9PROT</name>
<dbReference type="Gene3D" id="3.90.1580.10">
    <property type="entry name" value="paralog of FGE (formylglycine-generating enzyme)"/>
    <property type="match status" value="1"/>
</dbReference>
<dbReference type="SUPFAM" id="SSF56436">
    <property type="entry name" value="C-type lectin-like"/>
    <property type="match status" value="1"/>
</dbReference>
<evidence type="ECO:0000259" key="1">
    <source>
        <dbReference type="Pfam" id="PF03781"/>
    </source>
</evidence>
<dbReference type="RefSeq" id="WP_197706850.1">
    <property type="nucleotide sequence ID" value="NZ_LT837803.1"/>
</dbReference>
<dbReference type="Pfam" id="PF03781">
    <property type="entry name" value="FGE-sulfatase"/>
    <property type="match status" value="1"/>
</dbReference>
<dbReference type="PANTHER" id="PTHR23150">
    <property type="entry name" value="SULFATASE MODIFYING FACTOR 1, 2"/>
    <property type="match status" value="1"/>
</dbReference>